<dbReference type="EMBL" id="QZAF01000175">
    <property type="protein sequence ID" value="THV70905.1"/>
    <property type="molecule type" value="Genomic_DNA"/>
</dbReference>
<sequence>MSRFMDLGTLSPCRHLASNEEKEQIEVGSFLSETPQIPIVNMNLLELPREIRDHIYGTLLAPDANRYTADDGSTVYNYSHKNLLSVNRQVYHEARRIFLELNTFVKITTPFPESKHQVAEDGVPIVAADLSAAKFTQHRLSVLIAFPLTGMRTREDTFVIHIDDLHKFCDSWFYSAADYPELNENLTLKLTLRDPLSATPLDDTPAEKNVLKSLQERLLYPFGRVKNLMRVNVTGIPEPQESVVAEMKRLMAIPLGSPVQRLRDATAHKDAGNTALMANQPLEALEHYRKAWESLFIIVKGRTRRVYGERYFEHVLTEPPFENQHGSMVRTVLRIRLVANTLLAYLKLEDWDTVIHVGMRTISIMRRGEENLEPEEEAFGQQWLAGPEMGKIYYRVAMAYKELDDKYEARRLLKVAVLYLPRDPRVHELQRECALRIL</sequence>
<proteinExistence type="predicted"/>
<gene>
    <name evidence="1" type="ORF">D6D28_04814</name>
</gene>
<name>A0A4S8SK70_AURPU</name>
<dbReference type="Proteomes" id="UP000304951">
    <property type="component" value="Unassembled WGS sequence"/>
</dbReference>
<evidence type="ECO:0000313" key="2">
    <source>
        <dbReference type="Proteomes" id="UP000304951"/>
    </source>
</evidence>
<dbReference type="Gene3D" id="1.25.40.10">
    <property type="entry name" value="Tetratricopeptide repeat domain"/>
    <property type="match status" value="1"/>
</dbReference>
<comment type="caution">
    <text evidence="1">The sequence shown here is derived from an EMBL/GenBank/DDBJ whole genome shotgun (WGS) entry which is preliminary data.</text>
</comment>
<dbReference type="SUPFAM" id="SSF48452">
    <property type="entry name" value="TPR-like"/>
    <property type="match status" value="1"/>
</dbReference>
<reference evidence="1 2" key="1">
    <citation type="submission" date="2018-10" db="EMBL/GenBank/DDBJ databases">
        <title>Fifty Aureobasidium pullulans genomes reveal a recombining polyextremotolerant generalist.</title>
        <authorList>
            <person name="Gostincar C."/>
            <person name="Turk M."/>
            <person name="Zajc J."/>
            <person name="Gunde-Cimerman N."/>
        </authorList>
    </citation>
    <scope>NUCLEOTIDE SEQUENCE [LARGE SCALE GENOMIC DNA]</scope>
    <source>
        <strain evidence="1 2">EXF-11900</strain>
    </source>
</reference>
<evidence type="ECO:0000313" key="1">
    <source>
        <dbReference type="EMBL" id="THV70905.1"/>
    </source>
</evidence>
<accession>A0A4S8SK70</accession>
<organism evidence="1 2">
    <name type="scientific">Aureobasidium pullulans</name>
    <name type="common">Black yeast</name>
    <name type="synonym">Pullularia pullulans</name>
    <dbReference type="NCBI Taxonomy" id="5580"/>
    <lineage>
        <taxon>Eukaryota</taxon>
        <taxon>Fungi</taxon>
        <taxon>Dikarya</taxon>
        <taxon>Ascomycota</taxon>
        <taxon>Pezizomycotina</taxon>
        <taxon>Dothideomycetes</taxon>
        <taxon>Dothideomycetidae</taxon>
        <taxon>Dothideales</taxon>
        <taxon>Saccotheciaceae</taxon>
        <taxon>Aureobasidium</taxon>
    </lineage>
</organism>
<protein>
    <submittedName>
        <fullName evidence="1">Uncharacterized protein</fullName>
    </submittedName>
</protein>
<dbReference type="InterPro" id="IPR011990">
    <property type="entry name" value="TPR-like_helical_dom_sf"/>
</dbReference>
<dbReference type="AlphaFoldDB" id="A0A4S8SK70"/>